<dbReference type="RefSeq" id="XP_062658601.1">
    <property type="nucleotide sequence ID" value="XM_062804247.1"/>
</dbReference>
<keyword evidence="2" id="KW-1185">Reference proteome</keyword>
<dbReference type="AlphaFoldDB" id="A0AAE0HEI8"/>
<name>A0AAE0HEI8_9PEZI</name>
<organism evidence="1 2">
    <name type="scientific">Chaetomium fimeti</name>
    <dbReference type="NCBI Taxonomy" id="1854472"/>
    <lineage>
        <taxon>Eukaryota</taxon>
        <taxon>Fungi</taxon>
        <taxon>Dikarya</taxon>
        <taxon>Ascomycota</taxon>
        <taxon>Pezizomycotina</taxon>
        <taxon>Sordariomycetes</taxon>
        <taxon>Sordariomycetidae</taxon>
        <taxon>Sordariales</taxon>
        <taxon>Chaetomiaceae</taxon>
        <taxon>Chaetomium</taxon>
    </lineage>
</organism>
<reference evidence="1" key="1">
    <citation type="journal article" date="2023" name="Mol. Phylogenet. Evol.">
        <title>Genome-scale phylogeny and comparative genomics of the fungal order Sordariales.</title>
        <authorList>
            <person name="Hensen N."/>
            <person name="Bonometti L."/>
            <person name="Westerberg I."/>
            <person name="Brannstrom I.O."/>
            <person name="Guillou S."/>
            <person name="Cros-Aarteil S."/>
            <person name="Calhoun S."/>
            <person name="Haridas S."/>
            <person name="Kuo A."/>
            <person name="Mondo S."/>
            <person name="Pangilinan J."/>
            <person name="Riley R."/>
            <person name="LaButti K."/>
            <person name="Andreopoulos B."/>
            <person name="Lipzen A."/>
            <person name="Chen C."/>
            <person name="Yan M."/>
            <person name="Daum C."/>
            <person name="Ng V."/>
            <person name="Clum A."/>
            <person name="Steindorff A."/>
            <person name="Ohm R.A."/>
            <person name="Martin F."/>
            <person name="Silar P."/>
            <person name="Natvig D.O."/>
            <person name="Lalanne C."/>
            <person name="Gautier V."/>
            <person name="Ament-Velasquez S.L."/>
            <person name="Kruys A."/>
            <person name="Hutchinson M.I."/>
            <person name="Powell A.J."/>
            <person name="Barry K."/>
            <person name="Miller A.N."/>
            <person name="Grigoriev I.V."/>
            <person name="Debuchy R."/>
            <person name="Gladieux P."/>
            <person name="Hiltunen Thoren M."/>
            <person name="Johannesson H."/>
        </authorList>
    </citation>
    <scope>NUCLEOTIDE SEQUENCE</scope>
    <source>
        <strain evidence="1">CBS 168.71</strain>
    </source>
</reference>
<gene>
    <name evidence="1" type="ORF">B0H64DRAFT_402560</name>
</gene>
<proteinExistence type="predicted"/>
<dbReference type="GeneID" id="87841195"/>
<sequence>MVVPSVSLGYGEEEGPAVKGAKGFTAAVVAKETGMETGVEWMPPPEMVKCMPTFNDQSWRPWNETLV</sequence>
<dbReference type="EMBL" id="JAUEPN010000005">
    <property type="protein sequence ID" value="KAK3295087.1"/>
    <property type="molecule type" value="Genomic_DNA"/>
</dbReference>
<evidence type="ECO:0000313" key="2">
    <source>
        <dbReference type="Proteomes" id="UP001278766"/>
    </source>
</evidence>
<reference evidence="1" key="2">
    <citation type="submission" date="2023-06" db="EMBL/GenBank/DDBJ databases">
        <authorList>
            <consortium name="Lawrence Berkeley National Laboratory"/>
            <person name="Haridas S."/>
            <person name="Hensen N."/>
            <person name="Bonometti L."/>
            <person name="Westerberg I."/>
            <person name="Brannstrom I.O."/>
            <person name="Guillou S."/>
            <person name="Cros-Aarteil S."/>
            <person name="Calhoun S."/>
            <person name="Kuo A."/>
            <person name="Mondo S."/>
            <person name="Pangilinan J."/>
            <person name="Riley R."/>
            <person name="Labutti K."/>
            <person name="Andreopoulos B."/>
            <person name="Lipzen A."/>
            <person name="Chen C."/>
            <person name="Yanf M."/>
            <person name="Daum C."/>
            <person name="Ng V."/>
            <person name="Clum A."/>
            <person name="Steindorff A."/>
            <person name="Ohm R."/>
            <person name="Martin F."/>
            <person name="Silar P."/>
            <person name="Natvig D."/>
            <person name="Lalanne C."/>
            <person name="Gautier V."/>
            <person name="Ament-Velasquez S.L."/>
            <person name="Kruys A."/>
            <person name="Hutchinson M.I."/>
            <person name="Powell A.J."/>
            <person name="Barry K."/>
            <person name="Miller A.N."/>
            <person name="Grigoriev I.V."/>
            <person name="Debuchy R."/>
            <person name="Gladieux P."/>
            <person name="Thoren M.H."/>
            <person name="Johannesson H."/>
        </authorList>
    </citation>
    <scope>NUCLEOTIDE SEQUENCE</scope>
    <source>
        <strain evidence="1">CBS 168.71</strain>
    </source>
</reference>
<evidence type="ECO:0000313" key="1">
    <source>
        <dbReference type="EMBL" id="KAK3295087.1"/>
    </source>
</evidence>
<protein>
    <submittedName>
        <fullName evidence="1">Uncharacterized protein</fullName>
    </submittedName>
</protein>
<comment type="caution">
    <text evidence="1">The sequence shown here is derived from an EMBL/GenBank/DDBJ whole genome shotgun (WGS) entry which is preliminary data.</text>
</comment>
<dbReference type="Proteomes" id="UP001278766">
    <property type="component" value="Unassembled WGS sequence"/>
</dbReference>
<accession>A0AAE0HEI8</accession>